<dbReference type="EMBL" id="VHIQ01000004">
    <property type="protein sequence ID" value="TPV33223.1"/>
    <property type="molecule type" value="Genomic_DNA"/>
</dbReference>
<evidence type="ECO:0000313" key="1">
    <source>
        <dbReference type="EMBL" id="TPV33223.1"/>
    </source>
</evidence>
<evidence type="ECO:0000313" key="2">
    <source>
        <dbReference type="Proteomes" id="UP000317332"/>
    </source>
</evidence>
<dbReference type="Proteomes" id="UP000317332">
    <property type="component" value="Unassembled WGS sequence"/>
</dbReference>
<dbReference type="OrthoDB" id="2781056at2"/>
<dbReference type="Pfam" id="PF13148">
    <property type="entry name" value="DUF3987"/>
    <property type="match status" value="1"/>
</dbReference>
<dbReference type="RefSeq" id="WP_140990185.1">
    <property type="nucleotide sequence ID" value="NZ_VHIQ01000004.1"/>
</dbReference>
<dbReference type="AlphaFoldDB" id="A0A506PHB1"/>
<proteinExistence type="predicted"/>
<name>A0A506PHB1_9FLAO</name>
<gene>
    <name evidence="1" type="ORF">FJ651_09000</name>
</gene>
<accession>A0A506PHB1</accession>
<organism evidence="1 2">
    <name type="scientific">Paucihalobacter ruber</name>
    <dbReference type="NCBI Taxonomy" id="2567861"/>
    <lineage>
        <taxon>Bacteria</taxon>
        <taxon>Pseudomonadati</taxon>
        <taxon>Bacteroidota</taxon>
        <taxon>Flavobacteriia</taxon>
        <taxon>Flavobacteriales</taxon>
        <taxon>Flavobacteriaceae</taxon>
        <taxon>Paucihalobacter</taxon>
    </lineage>
</organism>
<sequence>MQDTKNQTIDKIQNKIEERIYSNKEIALIQLNDIISKLPPSISELIQEGFDHKRIPKEYLLSSILFAFGNASGLAFKTKCLSYINYTNLYFVIIGSRGDVKSPAMKLACDPLNTYDDNEYDLYIKSKPDDEDDNSFIEESKKIKRKQLLVQNATIQAVTHIHYQNPYSIGIFIDELYYLFDQMANKNSSDGTAWRTFLLQGNTNSHVDIARKTADSYRIKKSCPYLLGSIQDEFIPKMFANGNLESGLIDRFLFTTKLTNNSKISTLEIPVSVMENYKNSLTNLLKYRRSIEETQEELFINFEKAAYSKIHKYSQSLLDKIQREINVECEYISKMLISIHKLVLLCHLMIKSQNDAYQDKISAYTVELAILINEYYYTHFKIVLEKRKNNFDNKKFITEVIKKAVNNEVSQTEIVKLTGLSKSYISKLYAKQIKDGN</sequence>
<comment type="caution">
    <text evidence="1">The sequence shown here is derived from an EMBL/GenBank/DDBJ whole genome shotgun (WGS) entry which is preliminary data.</text>
</comment>
<keyword evidence="2" id="KW-1185">Reference proteome</keyword>
<reference evidence="1 2" key="1">
    <citation type="submission" date="2019-06" db="EMBL/GenBank/DDBJ databases">
        <title>Flavobacteriaceae Paucihalobacterium erythroidium CWB-1, complete genome.</title>
        <authorList>
            <person name="Wu S."/>
        </authorList>
    </citation>
    <scope>NUCLEOTIDE SEQUENCE [LARGE SCALE GENOMIC DNA]</scope>
    <source>
        <strain evidence="1 2">CWB-1</strain>
    </source>
</reference>
<protein>
    <submittedName>
        <fullName evidence="1">DUF3987 domain-containing protein</fullName>
    </submittedName>
</protein>
<dbReference type="InterPro" id="IPR025048">
    <property type="entry name" value="DUF3987"/>
</dbReference>